<gene>
    <name evidence="1" type="ORF">LSINAPIS_LOCUS13935</name>
</gene>
<sequence length="88" mass="9993">MKHYAATEDSEQWPRFIAIVSAVGASLRKGQVQARSAMRYEHRQAKGEAYATGKDQGTVMYRVAITGLSYYSAIHSSKNCFKYLVYHR</sequence>
<dbReference type="Proteomes" id="UP000324832">
    <property type="component" value="Unassembled WGS sequence"/>
</dbReference>
<evidence type="ECO:0000313" key="1">
    <source>
        <dbReference type="EMBL" id="VVD04106.1"/>
    </source>
</evidence>
<accession>A0A5E4R0A2</accession>
<dbReference type="AlphaFoldDB" id="A0A5E4R0A2"/>
<dbReference type="EMBL" id="FZQP02006826">
    <property type="protein sequence ID" value="VVD04106.1"/>
    <property type="molecule type" value="Genomic_DNA"/>
</dbReference>
<proteinExistence type="predicted"/>
<keyword evidence="2" id="KW-1185">Reference proteome</keyword>
<reference evidence="1 2" key="1">
    <citation type="submission" date="2017-07" db="EMBL/GenBank/DDBJ databases">
        <authorList>
            <person name="Talla V."/>
            <person name="Backstrom N."/>
        </authorList>
    </citation>
    <scope>NUCLEOTIDE SEQUENCE [LARGE SCALE GENOMIC DNA]</scope>
</reference>
<name>A0A5E4R0A2_9NEOP</name>
<protein>
    <submittedName>
        <fullName evidence="1">Uncharacterized protein</fullName>
    </submittedName>
</protein>
<organism evidence="1 2">
    <name type="scientific">Leptidea sinapis</name>
    <dbReference type="NCBI Taxonomy" id="189913"/>
    <lineage>
        <taxon>Eukaryota</taxon>
        <taxon>Metazoa</taxon>
        <taxon>Ecdysozoa</taxon>
        <taxon>Arthropoda</taxon>
        <taxon>Hexapoda</taxon>
        <taxon>Insecta</taxon>
        <taxon>Pterygota</taxon>
        <taxon>Neoptera</taxon>
        <taxon>Endopterygota</taxon>
        <taxon>Lepidoptera</taxon>
        <taxon>Glossata</taxon>
        <taxon>Ditrysia</taxon>
        <taxon>Papilionoidea</taxon>
        <taxon>Pieridae</taxon>
        <taxon>Dismorphiinae</taxon>
        <taxon>Leptidea</taxon>
    </lineage>
</organism>
<evidence type="ECO:0000313" key="2">
    <source>
        <dbReference type="Proteomes" id="UP000324832"/>
    </source>
</evidence>